<feature type="transmembrane region" description="Helical" evidence="13">
    <location>
        <begin position="219"/>
        <end position="239"/>
    </location>
</feature>
<dbReference type="PANTHER" id="PTHR43341:SF1">
    <property type="entry name" value="GENERAL AMINO-ACID PERMEASE GAP1"/>
    <property type="match status" value="1"/>
</dbReference>
<evidence type="ECO:0000256" key="11">
    <source>
        <dbReference type="ARBA" id="ARBA00023136"/>
    </source>
</evidence>
<evidence type="ECO:0000256" key="8">
    <source>
        <dbReference type="ARBA" id="ARBA00022827"/>
    </source>
</evidence>
<evidence type="ECO:0000256" key="4">
    <source>
        <dbReference type="ARBA" id="ARBA00022448"/>
    </source>
</evidence>
<dbReference type="InterPro" id="IPR009075">
    <property type="entry name" value="AcylCo_DH/oxidase_C"/>
</dbReference>
<keyword evidence="9" id="KW-0029">Amino-acid transport</keyword>
<dbReference type="Gene3D" id="1.20.1740.10">
    <property type="entry name" value="Amino acid/polyamine transporter I"/>
    <property type="match status" value="1"/>
</dbReference>
<comment type="similarity">
    <text evidence="3">Belongs to the acyl-CoA dehydrogenase family.</text>
</comment>
<name>A0ABR3S8R0_9PLEO</name>
<dbReference type="SUPFAM" id="SSF47203">
    <property type="entry name" value="Acyl-CoA dehydrogenase C-terminal domain-like"/>
    <property type="match status" value="1"/>
</dbReference>
<feature type="transmembrane region" description="Helical" evidence="13">
    <location>
        <begin position="521"/>
        <end position="538"/>
    </location>
</feature>
<feature type="transmembrane region" description="Helical" evidence="13">
    <location>
        <begin position="84"/>
        <end position="103"/>
    </location>
</feature>
<dbReference type="InterPro" id="IPR050524">
    <property type="entry name" value="APC_YAT"/>
</dbReference>
<evidence type="ECO:0000256" key="5">
    <source>
        <dbReference type="ARBA" id="ARBA00022475"/>
    </source>
</evidence>
<dbReference type="Gene3D" id="2.40.110.10">
    <property type="entry name" value="Butyryl-CoA Dehydrogenase, subunit A, domain 2"/>
    <property type="match status" value="1"/>
</dbReference>
<feature type="transmembrane region" description="Helical" evidence="13">
    <location>
        <begin position="480"/>
        <end position="501"/>
    </location>
</feature>
<dbReference type="Proteomes" id="UP001521785">
    <property type="component" value="Unassembled WGS sequence"/>
</dbReference>
<keyword evidence="8" id="KW-0274">FAD</keyword>
<dbReference type="InterPro" id="IPR013786">
    <property type="entry name" value="AcylCoA_DH/ox_N"/>
</dbReference>
<sequence length="1014" mass="109103">MADVDVETGKEKGYAPSVDSGHHGYGETEVSNGTKWQNFRDSFKRNPNARMVTEAVDEDGRPLEDQPPAEPALSMKLKDRHLQMIAIGGSIGTGLFVGSGSALESGGPASLILAYGLIGMMLFCTVQALGELAVAFPVAGSFAVYASRFLDPAWGFAMAWNYALSWLVTLPLEIVAASITLRFWSGARETNAAAWVTIFLFVIISINLFGVRGYGEAEFVFSIIKILAVIGFIILGIIIDTGGIPGGNGYLGAKYWYHPGAFNNGFKGLCSVFVTAAFSFQGTELVGLCAAETEDPRKTLPKAVKQVFWRITLFYMVSLTIVGCLVPYDDPKLLGASSTDANASPFVIAVRNAGVNVVPSIMNVVILIAVLSVGNSSIYGSSRTIAALADRGQAPKIFGYIDRSGRPLVAILFSSLFGFISYIVAAGSDISDQAFAWMMAISGLSAIFNWGSICLCHIRFRQAWKYRGHTLDELAFRSQATVWGSWAGLIFNGLVLIAQFWTGFAPVGYADMTTTELVESWFKAYLAFPIVAACYIIFKVVKKTKFKRVHEIDITSGRREMNLPAILAQERAEQAQWPKWKKVLPKMPIDFHLSTTESGVRALAQSFAREVLIPSRTSPSSCAPSQKDRFAGTQALYSEAVTRGLIKAQIAPPLGGTGGSLVEAALLVEECYAADPSGASLTVFGTALGLLPLQLAPEAGKYVEFLRPFLEAGEGEAPLASLVFSEPGGTANWLERGAPGLGTTVRRDGEEWVVDGEKVWGDDRGADLQAVVCRDITTPPSEGEDPKDRIIIVLVTRADIARNGDASFQVVQHMSTMGHKSYSGAHVRFTNLRVPAKNILCGPGPEAVDAVLSSFDNTGVLVGAMATGVMRAAFDGALAFAKSDSRRGATPLLERQAVADKLGDIKMKVEACRALTWKAGHALRNGPGAYRERRELALATKVFCSEAAVKAVTDAIEVVGVTAYDEAQPFAELLNTAIALPIFDGGNIAMRRRHMQEIMLSPEYDPWGATFGQV</sequence>
<comment type="caution">
    <text evidence="17">The sequence shown here is derived from an EMBL/GenBank/DDBJ whole genome shotgun (WGS) entry which is preliminary data.</text>
</comment>
<keyword evidence="11 13" id="KW-0472">Membrane</keyword>
<keyword evidence="7 13" id="KW-0812">Transmembrane</keyword>
<feature type="transmembrane region" description="Helical" evidence="13">
    <location>
        <begin position="434"/>
        <end position="460"/>
    </location>
</feature>
<dbReference type="Pfam" id="PF00324">
    <property type="entry name" value="AA_permease"/>
    <property type="match status" value="1"/>
</dbReference>
<dbReference type="InterPro" id="IPR037069">
    <property type="entry name" value="AcylCoA_DH/ox_N_sf"/>
</dbReference>
<dbReference type="InterPro" id="IPR009100">
    <property type="entry name" value="AcylCoA_DH/oxidase_NM_dom_sf"/>
</dbReference>
<evidence type="ECO:0000313" key="17">
    <source>
        <dbReference type="EMBL" id="KAL1613071.1"/>
    </source>
</evidence>
<evidence type="ECO:0000256" key="6">
    <source>
        <dbReference type="ARBA" id="ARBA00022630"/>
    </source>
</evidence>
<dbReference type="Gene3D" id="1.20.140.10">
    <property type="entry name" value="Butyryl-CoA Dehydrogenase, subunit A, domain 3"/>
    <property type="match status" value="1"/>
</dbReference>
<feature type="compositionally biased region" description="Polar residues" evidence="12">
    <location>
        <begin position="29"/>
        <end position="40"/>
    </location>
</feature>
<evidence type="ECO:0000256" key="1">
    <source>
        <dbReference type="ARBA" id="ARBA00001974"/>
    </source>
</evidence>
<evidence type="ECO:0000313" key="18">
    <source>
        <dbReference type="Proteomes" id="UP001521785"/>
    </source>
</evidence>
<feature type="domain" description="Amino acid permease/ SLC12A" evidence="14">
    <location>
        <begin position="81"/>
        <end position="550"/>
    </location>
</feature>
<feature type="transmembrane region" description="Helical" evidence="13">
    <location>
        <begin position="109"/>
        <end position="126"/>
    </location>
</feature>
<dbReference type="Gene3D" id="1.10.540.10">
    <property type="entry name" value="Acyl-CoA dehydrogenase/oxidase, N-terminal domain"/>
    <property type="match status" value="1"/>
</dbReference>
<dbReference type="InterPro" id="IPR004762">
    <property type="entry name" value="Amino_acid_permease_fungi"/>
</dbReference>
<feature type="transmembrane region" description="Helical" evidence="13">
    <location>
        <begin position="193"/>
        <end position="213"/>
    </location>
</feature>
<keyword evidence="6" id="KW-0285">Flavoprotein</keyword>
<feature type="transmembrane region" description="Helical" evidence="13">
    <location>
        <begin position="408"/>
        <end position="428"/>
    </location>
</feature>
<evidence type="ECO:0000256" key="7">
    <source>
        <dbReference type="ARBA" id="ARBA00022692"/>
    </source>
</evidence>
<evidence type="ECO:0000259" key="14">
    <source>
        <dbReference type="Pfam" id="PF00324"/>
    </source>
</evidence>
<dbReference type="EMBL" id="JAKJXO020000001">
    <property type="protein sequence ID" value="KAL1613071.1"/>
    <property type="molecule type" value="Genomic_DNA"/>
</dbReference>
<keyword evidence="18" id="KW-1185">Reference proteome</keyword>
<dbReference type="InterPro" id="IPR036250">
    <property type="entry name" value="AcylCo_DH-like_C"/>
</dbReference>
<dbReference type="NCBIfam" id="TIGR00913">
    <property type="entry name" value="2A0310"/>
    <property type="match status" value="1"/>
</dbReference>
<evidence type="ECO:0000256" key="2">
    <source>
        <dbReference type="ARBA" id="ARBA00004651"/>
    </source>
</evidence>
<gene>
    <name evidence="17" type="primary">HIP1_1</name>
    <name evidence="17" type="ORF">SLS60_001303</name>
</gene>
<accession>A0ABR3S8R0</accession>
<feature type="domain" description="Acyl-CoA dehydrogenase/oxidase N-terminal" evidence="16">
    <location>
        <begin position="599"/>
        <end position="693"/>
    </location>
</feature>
<dbReference type="PANTHER" id="PTHR43341">
    <property type="entry name" value="AMINO ACID PERMEASE"/>
    <property type="match status" value="1"/>
</dbReference>
<evidence type="ECO:0000259" key="15">
    <source>
        <dbReference type="Pfam" id="PF00441"/>
    </source>
</evidence>
<comment type="subcellular location">
    <subcellularLocation>
        <location evidence="2">Cell membrane</location>
        <topology evidence="2">Multi-pass membrane protein</topology>
    </subcellularLocation>
</comment>
<evidence type="ECO:0000256" key="3">
    <source>
        <dbReference type="ARBA" id="ARBA00009347"/>
    </source>
</evidence>
<keyword evidence="4" id="KW-0813">Transport</keyword>
<evidence type="ECO:0000256" key="10">
    <source>
        <dbReference type="ARBA" id="ARBA00022989"/>
    </source>
</evidence>
<protein>
    <submittedName>
        <fullName evidence="17">Histidine permease</fullName>
    </submittedName>
</protein>
<evidence type="ECO:0000256" key="13">
    <source>
        <dbReference type="SAM" id="Phobius"/>
    </source>
</evidence>
<evidence type="ECO:0000256" key="12">
    <source>
        <dbReference type="SAM" id="MobiDB-lite"/>
    </source>
</evidence>
<dbReference type="InterPro" id="IPR004841">
    <property type="entry name" value="AA-permease/SLC12A_dom"/>
</dbReference>
<keyword evidence="10 13" id="KW-1133">Transmembrane helix</keyword>
<reference evidence="17 18" key="1">
    <citation type="submission" date="2024-02" db="EMBL/GenBank/DDBJ databases">
        <title>De novo assembly and annotation of 12 fungi associated with fruit tree decline syndrome in Ontario, Canada.</title>
        <authorList>
            <person name="Sulman M."/>
            <person name="Ellouze W."/>
            <person name="Ilyukhin E."/>
        </authorList>
    </citation>
    <scope>NUCLEOTIDE SEQUENCE [LARGE SCALE GENOMIC DNA]</scope>
    <source>
        <strain evidence="17 18">M42-189</strain>
    </source>
</reference>
<comment type="cofactor">
    <cofactor evidence="1">
        <name>FAD</name>
        <dbReference type="ChEBI" id="CHEBI:57692"/>
    </cofactor>
</comment>
<dbReference type="CDD" id="cd00567">
    <property type="entry name" value="ACAD"/>
    <property type="match status" value="1"/>
</dbReference>
<feature type="transmembrane region" description="Helical" evidence="13">
    <location>
        <begin position="348"/>
        <end position="373"/>
    </location>
</feature>
<dbReference type="InterPro" id="IPR004840">
    <property type="entry name" value="Amino_acid_permease_CS"/>
</dbReference>
<keyword evidence="5" id="KW-1003">Cell membrane</keyword>
<feature type="region of interest" description="Disordered" evidence="12">
    <location>
        <begin position="1"/>
        <end position="42"/>
    </location>
</feature>
<evidence type="ECO:0000256" key="9">
    <source>
        <dbReference type="ARBA" id="ARBA00022970"/>
    </source>
</evidence>
<proteinExistence type="inferred from homology"/>
<feature type="transmembrane region" description="Helical" evidence="13">
    <location>
        <begin position="162"/>
        <end position="181"/>
    </location>
</feature>
<feature type="domain" description="Acyl-CoA dehydrogenase/oxidase C-terminal" evidence="15">
    <location>
        <begin position="850"/>
        <end position="993"/>
    </location>
</feature>
<feature type="transmembrane region" description="Helical" evidence="13">
    <location>
        <begin position="307"/>
        <end position="328"/>
    </location>
</feature>
<organism evidence="17 18">
    <name type="scientific">Paraconiothyrium brasiliense</name>
    <dbReference type="NCBI Taxonomy" id="300254"/>
    <lineage>
        <taxon>Eukaryota</taxon>
        <taxon>Fungi</taxon>
        <taxon>Dikarya</taxon>
        <taxon>Ascomycota</taxon>
        <taxon>Pezizomycotina</taxon>
        <taxon>Dothideomycetes</taxon>
        <taxon>Pleosporomycetidae</taxon>
        <taxon>Pleosporales</taxon>
        <taxon>Massarineae</taxon>
        <taxon>Didymosphaeriaceae</taxon>
        <taxon>Paraconiothyrium</taxon>
    </lineage>
</organism>
<dbReference type="Pfam" id="PF02771">
    <property type="entry name" value="Acyl-CoA_dh_N"/>
    <property type="match status" value="1"/>
</dbReference>
<dbReference type="PROSITE" id="PS00218">
    <property type="entry name" value="AMINO_ACID_PERMEASE_1"/>
    <property type="match status" value="1"/>
</dbReference>
<evidence type="ECO:0000259" key="16">
    <source>
        <dbReference type="Pfam" id="PF02771"/>
    </source>
</evidence>
<dbReference type="InterPro" id="IPR046373">
    <property type="entry name" value="Acyl-CoA_Oxase/DH_mid-dom_sf"/>
</dbReference>
<dbReference type="SUPFAM" id="SSF56645">
    <property type="entry name" value="Acyl-CoA dehydrogenase NM domain-like"/>
    <property type="match status" value="1"/>
</dbReference>
<dbReference type="Pfam" id="PF00441">
    <property type="entry name" value="Acyl-CoA_dh_1"/>
    <property type="match status" value="1"/>
</dbReference>